<evidence type="ECO:0000313" key="4">
    <source>
        <dbReference type="Proteomes" id="UP001161325"/>
    </source>
</evidence>
<organism evidence="3 4">
    <name type="scientific">Roseisolibacter agri</name>
    <dbReference type="NCBI Taxonomy" id="2014610"/>
    <lineage>
        <taxon>Bacteria</taxon>
        <taxon>Pseudomonadati</taxon>
        <taxon>Gemmatimonadota</taxon>
        <taxon>Gemmatimonadia</taxon>
        <taxon>Gemmatimonadales</taxon>
        <taxon>Gemmatimonadaceae</taxon>
        <taxon>Roseisolibacter</taxon>
    </lineage>
</organism>
<name>A0AA37VEW0_9BACT</name>
<dbReference type="RefSeq" id="WP_284350333.1">
    <property type="nucleotide sequence ID" value="NZ_BRXS01000003.1"/>
</dbReference>
<dbReference type="PROSITE" id="PS51318">
    <property type="entry name" value="TAT"/>
    <property type="match status" value="1"/>
</dbReference>
<dbReference type="Pfam" id="PF00266">
    <property type="entry name" value="Aminotran_5"/>
    <property type="match status" value="1"/>
</dbReference>
<evidence type="ECO:0000256" key="1">
    <source>
        <dbReference type="ARBA" id="ARBA00022898"/>
    </source>
</evidence>
<dbReference type="AlphaFoldDB" id="A0AA37VEW0"/>
<keyword evidence="3" id="KW-0456">Lyase</keyword>
<dbReference type="InterPro" id="IPR015422">
    <property type="entry name" value="PyrdxlP-dep_Trfase_small"/>
</dbReference>
<dbReference type="EMBL" id="BRXS01000003">
    <property type="protein sequence ID" value="GLC25874.1"/>
    <property type="molecule type" value="Genomic_DNA"/>
</dbReference>
<dbReference type="SUPFAM" id="SSF53383">
    <property type="entry name" value="PLP-dependent transferases"/>
    <property type="match status" value="1"/>
</dbReference>
<accession>A0AA37VEW0</accession>
<dbReference type="Gene3D" id="3.90.1150.10">
    <property type="entry name" value="Aspartate Aminotransferase, domain 1"/>
    <property type="match status" value="1"/>
</dbReference>
<gene>
    <name evidence="3" type="ORF">rosag_23870</name>
</gene>
<evidence type="ECO:0000259" key="2">
    <source>
        <dbReference type="Pfam" id="PF00266"/>
    </source>
</evidence>
<protein>
    <submittedName>
        <fullName evidence="3">Cysteine lyase</fullName>
    </submittedName>
</protein>
<proteinExistence type="predicted"/>
<dbReference type="InterPro" id="IPR006311">
    <property type="entry name" value="TAT_signal"/>
</dbReference>
<dbReference type="GO" id="GO:0016829">
    <property type="term" value="F:lyase activity"/>
    <property type="evidence" value="ECO:0007669"/>
    <property type="project" value="UniProtKB-KW"/>
</dbReference>
<dbReference type="InterPro" id="IPR015421">
    <property type="entry name" value="PyrdxlP-dep_Trfase_major"/>
</dbReference>
<dbReference type="PANTHER" id="PTHR43092:SF6">
    <property type="entry name" value="BLR1280 PROTEIN"/>
    <property type="match status" value="1"/>
</dbReference>
<dbReference type="Proteomes" id="UP001161325">
    <property type="component" value="Unassembled WGS sequence"/>
</dbReference>
<keyword evidence="1" id="KW-0663">Pyridoxal phosphate</keyword>
<dbReference type="PANTHER" id="PTHR43092">
    <property type="entry name" value="L-CYSTEINE DESULFHYDRASE"/>
    <property type="match status" value="1"/>
</dbReference>
<dbReference type="InterPro" id="IPR000192">
    <property type="entry name" value="Aminotrans_V_dom"/>
</dbReference>
<sequence length="437" mass="47380">MSVVPRRDFLTQLGAGLAGVGAAPSLLAAEVARLSVPPVADAPPERLAQDEAFWAGIRRAFDAPAGVVNLDHGNINPAPRAVIERHLRHVRETQQFPAQRMFALYQEVSQRAVKPALARLLGVPDAEVAVVRNATEAMDTVLLGVPLKPGDEVVCSAHDYYAMLDALEQRRARDGIVLRMVRPPVPLPDADALAALYEREIGPRTRLVLVTHPSNLTGQLAPVRRIADAAHRVGAELAVDGAQSMALVPYTMAELGCDYYGASLHKWLMAPVGAGVLWMRPAHVAKVWPLVPAPPHVQGIERYSWSGTYPEHVLASALPALELHERLGTARKLARMRYLAGAFRARVAALPGARLYTTDAPDASCGITTLELPNVEAAALQKFLWERHRIFVQDMSGDARTPEIRGIRVTPNVYTTPGELVRLADVLATVARRGLGT</sequence>
<dbReference type="InterPro" id="IPR015424">
    <property type="entry name" value="PyrdxlP-dep_Trfase"/>
</dbReference>
<evidence type="ECO:0000313" key="3">
    <source>
        <dbReference type="EMBL" id="GLC25874.1"/>
    </source>
</evidence>
<dbReference type="Gene3D" id="3.40.640.10">
    <property type="entry name" value="Type I PLP-dependent aspartate aminotransferase-like (Major domain)"/>
    <property type="match status" value="1"/>
</dbReference>
<reference evidence="3" key="1">
    <citation type="submission" date="2022-08" db="EMBL/GenBank/DDBJ databases">
        <title>Draft genome sequencing of Roseisolibacter agri AW1220.</title>
        <authorList>
            <person name="Tobiishi Y."/>
            <person name="Tonouchi A."/>
        </authorList>
    </citation>
    <scope>NUCLEOTIDE SEQUENCE</scope>
    <source>
        <strain evidence="3">AW1220</strain>
    </source>
</reference>
<comment type="caution">
    <text evidence="3">The sequence shown here is derived from an EMBL/GenBank/DDBJ whole genome shotgun (WGS) entry which is preliminary data.</text>
</comment>
<feature type="domain" description="Aminotransferase class V" evidence="2">
    <location>
        <begin position="78"/>
        <end position="394"/>
    </location>
</feature>
<keyword evidence="4" id="KW-1185">Reference proteome</keyword>